<dbReference type="Gene3D" id="3.30.565.10">
    <property type="entry name" value="Histidine kinase-like ATPase, C-terminal domain"/>
    <property type="match status" value="1"/>
</dbReference>
<evidence type="ECO:0000256" key="1">
    <source>
        <dbReference type="ARBA" id="ARBA00022527"/>
    </source>
</evidence>
<dbReference type="Proteomes" id="UP000450000">
    <property type="component" value="Unassembled WGS sequence"/>
</dbReference>
<keyword evidence="1" id="KW-0808">Transferase</keyword>
<dbReference type="AlphaFoldDB" id="A0A6N7KJ05"/>
<dbReference type="PANTHER" id="PTHR35526">
    <property type="entry name" value="ANTI-SIGMA-F FACTOR RSBW-RELATED"/>
    <property type="match status" value="1"/>
</dbReference>
<evidence type="ECO:0000259" key="2">
    <source>
        <dbReference type="Pfam" id="PF13581"/>
    </source>
</evidence>
<gene>
    <name evidence="3" type="ORF">F7Q99_03300</name>
</gene>
<comment type="caution">
    <text evidence="3">The sequence shown here is derived from an EMBL/GenBank/DDBJ whole genome shotgun (WGS) entry which is preliminary data.</text>
</comment>
<keyword evidence="1" id="KW-0418">Kinase</keyword>
<dbReference type="InterPro" id="IPR003594">
    <property type="entry name" value="HATPase_dom"/>
</dbReference>
<dbReference type="GO" id="GO:0004674">
    <property type="term" value="F:protein serine/threonine kinase activity"/>
    <property type="evidence" value="ECO:0007669"/>
    <property type="project" value="UniProtKB-KW"/>
</dbReference>
<evidence type="ECO:0000313" key="3">
    <source>
        <dbReference type="EMBL" id="MQS11341.1"/>
    </source>
</evidence>
<protein>
    <submittedName>
        <fullName evidence="3">ATP-binding protein</fullName>
    </submittedName>
</protein>
<accession>A0A6N7KJ05</accession>
<dbReference type="GO" id="GO:0005524">
    <property type="term" value="F:ATP binding"/>
    <property type="evidence" value="ECO:0007669"/>
    <property type="project" value="UniProtKB-KW"/>
</dbReference>
<reference evidence="3 4" key="1">
    <citation type="submission" date="2019-09" db="EMBL/GenBank/DDBJ databases">
        <title>Genome Sequences of Streptomyces kaniharaensis ATCC 21070.</title>
        <authorList>
            <person name="Zhu W."/>
            <person name="De Crecy-Lagard V."/>
            <person name="Richards N.G."/>
        </authorList>
    </citation>
    <scope>NUCLEOTIDE SEQUENCE [LARGE SCALE GENOMIC DNA]</scope>
    <source>
        <strain evidence="3 4">SF-557</strain>
    </source>
</reference>
<keyword evidence="3" id="KW-0547">Nucleotide-binding</keyword>
<dbReference type="Pfam" id="PF13581">
    <property type="entry name" value="HATPase_c_2"/>
    <property type="match status" value="1"/>
</dbReference>
<keyword evidence="4" id="KW-1185">Reference proteome</keyword>
<dbReference type="InterPro" id="IPR050267">
    <property type="entry name" value="Anti-sigma-factor_SerPK"/>
</dbReference>
<keyword evidence="3" id="KW-0067">ATP-binding</keyword>
<dbReference type="CDD" id="cd16936">
    <property type="entry name" value="HATPase_RsbW-like"/>
    <property type="match status" value="1"/>
</dbReference>
<dbReference type="EMBL" id="WBOF01000001">
    <property type="protein sequence ID" value="MQS11341.1"/>
    <property type="molecule type" value="Genomic_DNA"/>
</dbReference>
<dbReference type="SUPFAM" id="SSF55874">
    <property type="entry name" value="ATPase domain of HSP90 chaperone/DNA topoisomerase II/histidine kinase"/>
    <property type="match status" value="1"/>
</dbReference>
<dbReference type="InterPro" id="IPR036890">
    <property type="entry name" value="HATPase_C_sf"/>
</dbReference>
<feature type="domain" description="Histidine kinase/HSP90-like ATPase" evidence="2">
    <location>
        <begin position="51"/>
        <end position="163"/>
    </location>
</feature>
<dbReference type="OrthoDB" id="4251531at2"/>
<proteinExistence type="predicted"/>
<name>A0A6N7KJ05_9ACTN</name>
<keyword evidence="1" id="KW-0723">Serine/threonine-protein kinase</keyword>
<sequence>MQLRFRIRLLHTQRDRTDTHLMACRGEGAPMSALSTPVLHTSELLLTEHSTSIRTARRHVRDQLAAWGWGGDPVDDLVLIASELVTNAVVHACHGSGEVRLYLQEFGGDCRLEVWDPRFDLPLQDRRPRRFNECGRGIELVRELALDFGVVIRRGAGKRVWVRVLLDTVAP</sequence>
<organism evidence="3 4">
    <name type="scientific">Streptomyces kaniharaensis</name>
    <dbReference type="NCBI Taxonomy" id="212423"/>
    <lineage>
        <taxon>Bacteria</taxon>
        <taxon>Bacillati</taxon>
        <taxon>Actinomycetota</taxon>
        <taxon>Actinomycetes</taxon>
        <taxon>Kitasatosporales</taxon>
        <taxon>Streptomycetaceae</taxon>
        <taxon>Streptomyces</taxon>
    </lineage>
</organism>
<dbReference type="PANTHER" id="PTHR35526:SF3">
    <property type="entry name" value="ANTI-SIGMA-F FACTOR RSBW"/>
    <property type="match status" value="1"/>
</dbReference>
<evidence type="ECO:0000313" key="4">
    <source>
        <dbReference type="Proteomes" id="UP000450000"/>
    </source>
</evidence>